<accession>A0A7W5AJ81</accession>
<dbReference type="PANTHER" id="PTHR35848">
    <property type="entry name" value="OXALATE-BINDING PROTEIN"/>
    <property type="match status" value="1"/>
</dbReference>
<evidence type="ECO:0000313" key="4">
    <source>
        <dbReference type="Proteomes" id="UP000590749"/>
    </source>
</evidence>
<name>A0A7W5AJ81_9ACTN</name>
<keyword evidence="4" id="KW-1185">Reference proteome</keyword>
<gene>
    <name evidence="3" type="ORF">FHR83_004593</name>
</gene>
<keyword evidence="3" id="KW-0413">Isomerase</keyword>
<dbReference type="SUPFAM" id="SSF51182">
    <property type="entry name" value="RmlC-like cupins"/>
    <property type="match status" value="1"/>
</dbReference>
<dbReference type="PANTHER" id="PTHR35848:SF6">
    <property type="entry name" value="CUPIN TYPE-2 DOMAIN-CONTAINING PROTEIN"/>
    <property type="match status" value="1"/>
</dbReference>
<dbReference type="Pfam" id="PF07883">
    <property type="entry name" value="Cupin_2"/>
    <property type="match status" value="1"/>
</dbReference>
<dbReference type="Gene3D" id="2.60.120.10">
    <property type="entry name" value="Jelly Rolls"/>
    <property type="match status" value="1"/>
</dbReference>
<keyword evidence="1" id="KW-0479">Metal-binding</keyword>
<evidence type="ECO:0000256" key="1">
    <source>
        <dbReference type="ARBA" id="ARBA00022723"/>
    </source>
</evidence>
<dbReference type="InterPro" id="IPR013096">
    <property type="entry name" value="Cupin_2"/>
</dbReference>
<dbReference type="RefSeq" id="WP_203833845.1">
    <property type="nucleotide sequence ID" value="NZ_BMPW01000026.1"/>
</dbReference>
<evidence type="ECO:0000313" key="3">
    <source>
        <dbReference type="EMBL" id="MBB3096919.1"/>
    </source>
</evidence>
<dbReference type="GO" id="GO:0046872">
    <property type="term" value="F:metal ion binding"/>
    <property type="evidence" value="ECO:0007669"/>
    <property type="project" value="UniProtKB-KW"/>
</dbReference>
<dbReference type="InterPro" id="IPR011051">
    <property type="entry name" value="RmlC_Cupin_sf"/>
</dbReference>
<dbReference type="EMBL" id="JACHXF010000009">
    <property type="protein sequence ID" value="MBB3096919.1"/>
    <property type="molecule type" value="Genomic_DNA"/>
</dbReference>
<dbReference type="Proteomes" id="UP000590749">
    <property type="component" value="Unassembled WGS sequence"/>
</dbReference>
<comment type="caution">
    <text evidence="3">The sequence shown here is derived from an EMBL/GenBank/DDBJ whole genome shotgun (WGS) entry which is preliminary data.</text>
</comment>
<dbReference type="InterPro" id="IPR014710">
    <property type="entry name" value="RmlC-like_jellyroll"/>
</dbReference>
<dbReference type="InterPro" id="IPR051610">
    <property type="entry name" value="GPI/OXD"/>
</dbReference>
<reference evidence="3 4" key="1">
    <citation type="submission" date="2020-08" db="EMBL/GenBank/DDBJ databases">
        <title>Genomic Encyclopedia of Type Strains, Phase III (KMG-III): the genomes of soil and plant-associated and newly described type strains.</title>
        <authorList>
            <person name="Whitman W."/>
        </authorList>
    </citation>
    <scope>NUCLEOTIDE SEQUENCE [LARGE SCALE GENOMIC DNA]</scope>
    <source>
        <strain evidence="3 4">CECT 3287</strain>
    </source>
</reference>
<proteinExistence type="predicted"/>
<organism evidence="3 4">
    <name type="scientific">Actinoplanes campanulatus</name>
    <dbReference type="NCBI Taxonomy" id="113559"/>
    <lineage>
        <taxon>Bacteria</taxon>
        <taxon>Bacillati</taxon>
        <taxon>Actinomycetota</taxon>
        <taxon>Actinomycetes</taxon>
        <taxon>Micromonosporales</taxon>
        <taxon>Micromonosporaceae</taxon>
        <taxon>Actinoplanes</taxon>
    </lineage>
</organism>
<sequence length="132" mass="13600">MRDGVVVADVSDPSVVYGVHGTEGASRWKCLARRAGLSAGWEAIEWACLPPGGVSGEHLHTRTEEIYFVLSGTGEILLDGVATRVAAGSLILTGAGVTHGLRNVGEDDLAWLVVEMSTPATAAVLSEGSEAG</sequence>
<dbReference type="GO" id="GO:0016853">
    <property type="term" value="F:isomerase activity"/>
    <property type="evidence" value="ECO:0007669"/>
    <property type="project" value="UniProtKB-KW"/>
</dbReference>
<feature type="domain" description="Cupin type-2" evidence="2">
    <location>
        <begin position="47"/>
        <end position="114"/>
    </location>
</feature>
<protein>
    <submittedName>
        <fullName evidence="3">Mannose-6-phosphate isomerase-like protein (Cupin superfamily)</fullName>
    </submittedName>
</protein>
<evidence type="ECO:0000259" key="2">
    <source>
        <dbReference type="Pfam" id="PF07883"/>
    </source>
</evidence>
<dbReference type="AlphaFoldDB" id="A0A7W5AJ81"/>